<dbReference type="Pfam" id="PF00059">
    <property type="entry name" value="Lectin_C"/>
    <property type="match status" value="1"/>
</dbReference>
<feature type="region of interest" description="Disordered" evidence="20">
    <location>
        <begin position="619"/>
        <end position="697"/>
    </location>
</feature>
<dbReference type="InterPro" id="IPR000742">
    <property type="entry name" value="EGF"/>
</dbReference>
<dbReference type="InterPro" id="IPR003006">
    <property type="entry name" value="Ig/MHC_CS"/>
</dbReference>
<dbReference type="InterPro" id="IPR001304">
    <property type="entry name" value="C-type_lectin-like"/>
</dbReference>
<feature type="compositionally biased region" description="Basic and acidic residues" evidence="20">
    <location>
        <begin position="863"/>
        <end position="877"/>
    </location>
</feature>
<dbReference type="CDD" id="cd03520">
    <property type="entry name" value="Link_domain_CSPGs_modules_2_4"/>
    <property type="match status" value="1"/>
</dbReference>
<dbReference type="GO" id="GO:0002052">
    <property type="term" value="P:positive regulation of neuroblast proliferation"/>
    <property type="evidence" value="ECO:0007669"/>
    <property type="project" value="TreeGrafter"/>
</dbReference>
<dbReference type="PROSITE" id="PS00022">
    <property type="entry name" value="EGF_1"/>
    <property type="match status" value="1"/>
</dbReference>
<feature type="region of interest" description="Disordered" evidence="20">
    <location>
        <begin position="1087"/>
        <end position="1110"/>
    </location>
</feature>
<evidence type="ECO:0000256" key="18">
    <source>
        <dbReference type="PROSITE-ProRule" id="PRU00302"/>
    </source>
</evidence>
<keyword evidence="13" id="KW-0325">Glycoprotein</keyword>
<evidence type="ECO:0000256" key="14">
    <source>
        <dbReference type="ARBA" id="ARBA00023290"/>
    </source>
</evidence>
<dbReference type="InterPro" id="IPR018378">
    <property type="entry name" value="C-type_lectin_CS"/>
</dbReference>
<sequence>MRSAMFLHVLLRAICLFVLSSSAILSPAADETTFLQVTIPDSPPVSAILGGSLTLPCLVSLSRTPSFGRHAVLTQPRVKWSFLSSNKETEILVARGERVKVSELYKGRASLLNYAASSADLTLRLEELMHNDTGFYRCEVQHGLEDAHDQAQVKVKGVVFHYRNTSSRYAFTFDEAKDACEYIGAQIASPEQLLAAYRSGYEQCDAGWLSDRSVRYPIQMPREGCFGDMDGLPGVRNYGMVDNDELYDVYCYVENIHGEVFHGSSQQRFNLSEAKTYCEQQGAQLATTGQLYAAWNDGLNHCSPGWLADGSVRYPIVTPRERCGGSEPGVKTVYRFTNQTGFPEPQTQHDAYCFRANSNSQTVSPRDHMATEPEDTEEHIVTLADPEEEYSVDQITQQSENEVQGAVESFSIYSTQTTSQPEEHNHSTRQEAVESFSIYSTQTTSQPEEHNHSTRQEAVESFSIYSTQTTSQPEEHNHSTRQEAVESFSIYSTQTTSQPEEHNHSTRQGAVESFSIYSTQTTSQPEEHNHSTRQGAFESFSIYSTQTTSQPEEHNHTTSSQLDEDSTYRDSTIPTSTERYLESTEVTWQKIESVPEIYIDPKHIDFTQKGEPDIKASAVDGVKSSNHRHYQPMPDTNLQPGEPIDVIPPTEAQPETTEGTSSQPKEINGSKHFQPMPETNLEDEDKDHVTSEISVTTEDTTLEYDLSKVTTTQRSSVKSSPSTYLPEGATVEDNAGNITETPEPDEDWGLFTHTTQSTSTSASSTEGWLEGSGEDLTLFFTEKAEHLVTSHKSETYGASAPETMTESFSLTHLNSISPTFTPRHEDTSADHHDAEEISTETLLVSLGAVDNASDYSTVSTSQKEPESSESSGDHDDILPVTLLTTPMPHLLGTSTTHGPVQVEFNSPQEMEGVPSESTTPSGLGIVEEEFDKVEQDGLGEEPNQRIATSTELYKSTVNFSIDGSDEEESSGEREPSGNRSSVINYPYSDVAIITPSNLTNMQDLNETNSEDDDDDVDDDNQASTVESMKSLEVTFLPHGTQSPIWQNVASSTNPGEFRADVEFSGDAALTTDDIKALDESDSTIAPINEKTTQTQKPSTMSANNEDDDDDDDYELMTKANADNTEDENYVKTTPESSTLPARPTQRVLVRTGYISDACLENPCKNGGTCVDSGAGHRCLCLPTYGGDFCETDLEHCEPDWEKFQGFCYKHFTKRQKWEVAEQHCRMCGGHLVSVMSPEEQEFINDKYREYQWTGLNDKTIEGDFHWSDGNPLLYENWYRGQPDSYFLSGEDCVVMVWYDDGRWSDIPCNYQLSYTCKKGIAFCGQPPFVLHTKLFGRRQLKYRANSQVRYYCEPGFIQRQNPIITCQSNGQWEEPRITCSPVGSAYSNGEPVTWPTGQNKEIIIEETTTKTTTREYVDIKWNF</sequence>
<gene>
    <name evidence="28" type="primary">bcan</name>
</gene>
<dbReference type="PRINTS" id="PR01265">
    <property type="entry name" value="LINKMODULE"/>
</dbReference>
<proteinExistence type="inferred from homology"/>
<dbReference type="SMART" id="SM00181">
    <property type="entry name" value="EGF"/>
    <property type="match status" value="1"/>
</dbReference>
<name>A0A6P6R2T5_CARAU</name>
<dbReference type="SUPFAM" id="SSF56436">
    <property type="entry name" value="C-type lectin-like"/>
    <property type="match status" value="3"/>
</dbReference>
<comment type="subcellular location">
    <subcellularLocation>
        <location evidence="1">Secreted</location>
        <location evidence="1">Extracellular space</location>
        <location evidence="1">Extracellular matrix</location>
    </subcellularLocation>
</comment>
<dbReference type="SUPFAM" id="SSF57535">
    <property type="entry name" value="Complement control module/SCR domain"/>
    <property type="match status" value="1"/>
</dbReference>
<keyword evidence="9" id="KW-0677">Repeat</keyword>
<feature type="compositionally biased region" description="Polar residues" evidence="20">
    <location>
        <begin position="569"/>
        <end position="578"/>
    </location>
</feature>
<dbReference type="GO" id="GO:0030246">
    <property type="term" value="F:carbohydrate binding"/>
    <property type="evidence" value="ECO:0007669"/>
    <property type="project" value="UniProtKB-KW"/>
</dbReference>
<keyword evidence="3" id="KW-0964">Secreted</keyword>
<evidence type="ECO:0000256" key="7">
    <source>
        <dbReference type="ARBA" id="ARBA00022729"/>
    </source>
</evidence>
<keyword evidence="14" id="KW-0373">Hyaluronic acid</keyword>
<dbReference type="PROSITE" id="PS50923">
    <property type="entry name" value="SUSHI"/>
    <property type="match status" value="1"/>
</dbReference>
<evidence type="ECO:0000256" key="5">
    <source>
        <dbReference type="ARBA" id="ARBA00022536"/>
    </source>
</evidence>
<dbReference type="Pfam" id="PF00008">
    <property type="entry name" value="EGF"/>
    <property type="match status" value="1"/>
</dbReference>
<dbReference type="RefSeq" id="XP_026139821.1">
    <property type="nucleotide sequence ID" value="XM_026284036.1"/>
</dbReference>
<dbReference type="CDD" id="cd00033">
    <property type="entry name" value="CCP"/>
    <property type="match status" value="1"/>
</dbReference>
<evidence type="ECO:0000256" key="3">
    <source>
        <dbReference type="ARBA" id="ARBA00022525"/>
    </source>
</evidence>
<dbReference type="FunFam" id="2.60.40.10:FF:001192">
    <property type="entry name" value="Aggrecan core protein"/>
    <property type="match status" value="1"/>
</dbReference>
<feature type="domain" description="EGF-like" evidence="22">
    <location>
        <begin position="1154"/>
        <end position="1190"/>
    </location>
</feature>
<dbReference type="CTD" id="63827"/>
<evidence type="ECO:0000256" key="19">
    <source>
        <dbReference type="PROSITE-ProRule" id="PRU00323"/>
    </source>
</evidence>
<feature type="compositionally biased region" description="Polar residues" evidence="20">
    <location>
        <begin position="1087"/>
        <end position="1103"/>
    </location>
</feature>
<keyword evidence="11" id="KW-0654">Proteoglycan</keyword>
<organism evidence="27 28">
    <name type="scientific">Carassius auratus</name>
    <name type="common">Goldfish</name>
    <dbReference type="NCBI Taxonomy" id="7957"/>
    <lineage>
        <taxon>Eukaryota</taxon>
        <taxon>Metazoa</taxon>
        <taxon>Chordata</taxon>
        <taxon>Craniata</taxon>
        <taxon>Vertebrata</taxon>
        <taxon>Euteleostomi</taxon>
        <taxon>Actinopterygii</taxon>
        <taxon>Neopterygii</taxon>
        <taxon>Teleostei</taxon>
        <taxon>Ostariophysi</taxon>
        <taxon>Cypriniformes</taxon>
        <taxon>Cyprinidae</taxon>
        <taxon>Cyprininae</taxon>
        <taxon>Carassius</taxon>
    </lineage>
</organism>
<dbReference type="SMART" id="SM00406">
    <property type="entry name" value="IGv"/>
    <property type="match status" value="1"/>
</dbReference>
<dbReference type="SMART" id="SM00034">
    <property type="entry name" value="CLECT"/>
    <property type="match status" value="1"/>
</dbReference>
<keyword evidence="27" id="KW-1185">Reference proteome</keyword>
<dbReference type="InterPro" id="IPR007110">
    <property type="entry name" value="Ig-like_dom"/>
</dbReference>
<evidence type="ECO:0000259" key="23">
    <source>
        <dbReference type="PROSITE" id="PS50041"/>
    </source>
</evidence>
<reference evidence="28" key="1">
    <citation type="submission" date="2025-08" db="UniProtKB">
        <authorList>
            <consortium name="RefSeq"/>
        </authorList>
    </citation>
    <scope>IDENTIFICATION</scope>
    <source>
        <strain evidence="28">Wakin</strain>
        <tissue evidence="28">Muscle</tissue>
    </source>
</reference>
<evidence type="ECO:0000259" key="22">
    <source>
        <dbReference type="PROSITE" id="PS50026"/>
    </source>
</evidence>
<feature type="signal peptide" evidence="21">
    <location>
        <begin position="1"/>
        <end position="22"/>
    </location>
</feature>
<feature type="compositionally biased region" description="Acidic residues" evidence="20">
    <location>
        <begin position="1008"/>
        <end position="1020"/>
    </location>
</feature>
<evidence type="ECO:0000259" key="24">
    <source>
        <dbReference type="PROSITE" id="PS50835"/>
    </source>
</evidence>
<evidence type="ECO:0000256" key="13">
    <source>
        <dbReference type="ARBA" id="ARBA00023180"/>
    </source>
</evidence>
<evidence type="ECO:0000259" key="26">
    <source>
        <dbReference type="PROSITE" id="PS50963"/>
    </source>
</evidence>
<feature type="region of interest" description="Disordered" evidence="20">
    <location>
        <begin position="853"/>
        <end position="879"/>
    </location>
</feature>
<evidence type="ECO:0000256" key="6">
    <source>
        <dbReference type="ARBA" id="ARBA00022659"/>
    </source>
</evidence>
<dbReference type="GeneID" id="113116122"/>
<dbReference type="GO" id="GO:0072534">
    <property type="term" value="C:perineuronal net"/>
    <property type="evidence" value="ECO:0007669"/>
    <property type="project" value="TreeGrafter"/>
</dbReference>
<dbReference type="InterPro" id="IPR013106">
    <property type="entry name" value="Ig_V-set"/>
</dbReference>
<feature type="region of interest" description="Disordered" evidence="20">
    <location>
        <begin position="1001"/>
        <end position="1021"/>
    </location>
</feature>
<dbReference type="PROSITE" id="PS00290">
    <property type="entry name" value="IG_MHC"/>
    <property type="match status" value="1"/>
</dbReference>
<feature type="compositionally biased region" description="Polar residues" evidence="20">
    <location>
        <begin position="653"/>
        <end position="665"/>
    </location>
</feature>
<feature type="disulfide bond" evidence="19">
    <location>
        <begin position="302"/>
        <end position="323"/>
    </location>
</feature>
<comment type="caution">
    <text evidence="17">Lacks conserved residue(s) required for the propagation of feature annotation.</text>
</comment>
<dbReference type="GO" id="GO:0001501">
    <property type="term" value="P:skeletal system development"/>
    <property type="evidence" value="ECO:0007669"/>
    <property type="project" value="TreeGrafter"/>
</dbReference>
<dbReference type="PROSITE" id="PS50026">
    <property type="entry name" value="EGF_3"/>
    <property type="match status" value="1"/>
</dbReference>
<dbReference type="FunFam" id="2.10.70.10:FF:000003">
    <property type="entry name" value="Versican core protein"/>
    <property type="match status" value="1"/>
</dbReference>
<dbReference type="Pfam" id="PF00193">
    <property type="entry name" value="Xlink"/>
    <property type="match status" value="2"/>
</dbReference>
<keyword evidence="7 21" id="KW-0732">Signal</keyword>
<feature type="domain" description="Link" evidence="26">
    <location>
        <begin position="158"/>
        <end position="253"/>
    </location>
</feature>
<feature type="compositionally biased region" description="Polar residues" evidence="20">
    <location>
        <begin position="853"/>
        <end position="862"/>
    </location>
</feature>
<dbReference type="PROSITE" id="PS00615">
    <property type="entry name" value="C_TYPE_LECTIN_1"/>
    <property type="match status" value="1"/>
</dbReference>
<evidence type="ECO:0000256" key="10">
    <source>
        <dbReference type="ARBA" id="ARBA00022837"/>
    </source>
</evidence>
<dbReference type="Gene3D" id="2.10.70.10">
    <property type="entry name" value="Complement Module, domain 1"/>
    <property type="match status" value="1"/>
</dbReference>
<dbReference type="Gene3D" id="2.10.25.10">
    <property type="entry name" value="Laminin"/>
    <property type="match status" value="1"/>
</dbReference>
<evidence type="ECO:0000256" key="11">
    <source>
        <dbReference type="ARBA" id="ARBA00022974"/>
    </source>
</evidence>
<accession>A0A6P6R2T5</accession>
<dbReference type="InterPro" id="IPR000538">
    <property type="entry name" value="Link_dom"/>
</dbReference>
<feature type="domain" description="Sushi" evidence="25">
    <location>
        <begin position="1321"/>
        <end position="1381"/>
    </location>
</feature>
<dbReference type="FunFam" id="3.10.100.10:FF:000011">
    <property type="entry name" value="Aggrecan core protein"/>
    <property type="match status" value="1"/>
</dbReference>
<keyword evidence="6 18" id="KW-0768">Sushi</keyword>
<dbReference type="PANTHER" id="PTHR22804:SF41">
    <property type="entry name" value="BREVICAN CORE PROTEIN"/>
    <property type="match status" value="1"/>
</dbReference>
<dbReference type="InterPro" id="IPR000436">
    <property type="entry name" value="Sushi_SCR_CCP_dom"/>
</dbReference>
<evidence type="ECO:0000256" key="1">
    <source>
        <dbReference type="ARBA" id="ARBA00004498"/>
    </source>
</evidence>
<dbReference type="Gene3D" id="3.10.100.10">
    <property type="entry name" value="Mannose-Binding Protein A, subunit A"/>
    <property type="match status" value="3"/>
</dbReference>
<dbReference type="FunFam" id="3.10.100.10:FF:000003">
    <property type="entry name" value="Versican core protein"/>
    <property type="match status" value="1"/>
</dbReference>
<dbReference type="FunFam" id="3.10.100.10:FF:000002">
    <property type="entry name" value="Hyaluronan proteoglycan link protein 1"/>
    <property type="match status" value="1"/>
</dbReference>
<evidence type="ECO:0000256" key="8">
    <source>
        <dbReference type="ARBA" id="ARBA00022734"/>
    </source>
</evidence>
<dbReference type="GO" id="GO:0045202">
    <property type="term" value="C:synapse"/>
    <property type="evidence" value="ECO:0007669"/>
    <property type="project" value="TreeGrafter"/>
</dbReference>
<evidence type="ECO:0000313" key="28">
    <source>
        <dbReference type="RefSeq" id="XP_026139821.1"/>
    </source>
</evidence>
<evidence type="ECO:0000256" key="21">
    <source>
        <dbReference type="SAM" id="SignalP"/>
    </source>
</evidence>
<dbReference type="InterPro" id="IPR035976">
    <property type="entry name" value="Sushi/SCR/CCP_sf"/>
</dbReference>
<dbReference type="OrthoDB" id="7357196at2759"/>
<dbReference type="Gene3D" id="2.60.40.10">
    <property type="entry name" value="Immunoglobulins"/>
    <property type="match status" value="1"/>
</dbReference>
<dbReference type="InterPro" id="IPR016186">
    <property type="entry name" value="C-type_lectin-like/link_sf"/>
</dbReference>
<dbReference type="PROSITE" id="PS50963">
    <property type="entry name" value="LINK_2"/>
    <property type="match status" value="2"/>
</dbReference>
<feature type="domain" description="C-type lectin" evidence="23">
    <location>
        <begin position="1203"/>
        <end position="1317"/>
    </location>
</feature>
<dbReference type="GO" id="GO:0005615">
    <property type="term" value="C:extracellular space"/>
    <property type="evidence" value="ECO:0007669"/>
    <property type="project" value="TreeGrafter"/>
</dbReference>
<evidence type="ECO:0000256" key="17">
    <source>
        <dbReference type="PROSITE-ProRule" id="PRU00076"/>
    </source>
</evidence>
<feature type="chain" id="PRO_5027946772" description="Brevican core protein" evidence="21">
    <location>
        <begin position="23"/>
        <end position="1423"/>
    </location>
</feature>
<keyword evidence="10" id="KW-0106">Calcium</keyword>
<feature type="disulfide bond" evidence="19">
    <location>
        <begin position="204"/>
        <end position="225"/>
    </location>
</feature>
<evidence type="ECO:0000259" key="25">
    <source>
        <dbReference type="PROSITE" id="PS50923"/>
    </source>
</evidence>
<evidence type="ECO:0000256" key="4">
    <source>
        <dbReference type="ARBA" id="ARBA00022530"/>
    </source>
</evidence>
<keyword evidence="5 17" id="KW-0245">EGF-like domain</keyword>
<protein>
    <recommendedName>
        <fullName evidence="16">Brevican core protein</fullName>
    </recommendedName>
</protein>
<evidence type="ECO:0000313" key="27">
    <source>
        <dbReference type="Proteomes" id="UP000515129"/>
    </source>
</evidence>
<comment type="similarity">
    <text evidence="2">Belongs to the aggrecan/versican proteoglycan family.</text>
</comment>
<feature type="compositionally biased region" description="Polar residues" evidence="20">
    <location>
        <begin position="709"/>
        <end position="723"/>
    </location>
</feature>
<feature type="disulfide bond" evidence="17">
    <location>
        <begin position="1180"/>
        <end position="1189"/>
    </location>
</feature>
<keyword evidence="12 17" id="KW-1015">Disulfide bond</keyword>
<evidence type="ECO:0000256" key="20">
    <source>
        <dbReference type="SAM" id="MobiDB-lite"/>
    </source>
</evidence>
<feature type="disulfide bond" evidence="18">
    <location>
        <begin position="1323"/>
        <end position="1366"/>
    </location>
</feature>
<evidence type="ECO:0000256" key="12">
    <source>
        <dbReference type="ARBA" id="ARBA00023157"/>
    </source>
</evidence>
<dbReference type="PROSITE" id="PS50041">
    <property type="entry name" value="C_TYPE_LECTIN_2"/>
    <property type="match status" value="1"/>
</dbReference>
<dbReference type="PANTHER" id="PTHR22804">
    <property type="entry name" value="AGGRECAN/VERSICAN PROTEOGLYCAN"/>
    <property type="match status" value="1"/>
</dbReference>
<keyword evidence="8" id="KW-0430">Lectin</keyword>
<dbReference type="KEGG" id="caua:113116122"/>
<feature type="disulfide bond" evidence="18">
    <location>
        <begin position="1352"/>
        <end position="1379"/>
    </location>
</feature>
<dbReference type="GO" id="GO:0005540">
    <property type="term" value="F:hyaluronic acid binding"/>
    <property type="evidence" value="ECO:0007669"/>
    <property type="project" value="UniProtKB-KW"/>
</dbReference>
<dbReference type="Pfam" id="PF07686">
    <property type="entry name" value="V-set"/>
    <property type="match status" value="1"/>
</dbReference>
<dbReference type="Pfam" id="PF00084">
    <property type="entry name" value="Sushi"/>
    <property type="match status" value="1"/>
</dbReference>
<keyword evidence="15" id="KW-0393">Immunoglobulin domain</keyword>
<dbReference type="CDD" id="cd03517">
    <property type="entry name" value="Link_domain_CSPGs_modules_1_3"/>
    <property type="match status" value="1"/>
</dbReference>
<dbReference type="PROSITE" id="PS01241">
    <property type="entry name" value="LINK_1"/>
    <property type="match status" value="1"/>
</dbReference>
<dbReference type="GO" id="GO:0007417">
    <property type="term" value="P:central nervous system development"/>
    <property type="evidence" value="ECO:0007669"/>
    <property type="project" value="TreeGrafter"/>
</dbReference>
<dbReference type="PROSITE" id="PS50835">
    <property type="entry name" value="IG_LIKE"/>
    <property type="match status" value="1"/>
</dbReference>
<feature type="domain" description="Link" evidence="26">
    <location>
        <begin position="259"/>
        <end position="355"/>
    </location>
</feature>
<dbReference type="SMART" id="SM00445">
    <property type="entry name" value="LINK"/>
    <property type="match status" value="2"/>
</dbReference>
<evidence type="ECO:0000256" key="9">
    <source>
        <dbReference type="ARBA" id="ARBA00022737"/>
    </source>
</evidence>
<dbReference type="InterPro" id="IPR016187">
    <property type="entry name" value="CTDL_fold"/>
</dbReference>
<dbReference type="InterPro" id="IPR050691">
    <property type="entry name" value="Hyaluronan_bind_Proteoglycan"/>
</dbReference>
<dbReference type="FunFam" id="2.10.25.10:FF:000006">
    <property type="entry name" value="Versican core protein-like isoform 1"/>
    <property type="match status" value="1"/>
</dbReference>
<dbReference type="SUPFAM" id="SSF48726">
    <property type="entry name" value="Immunoglobulin"/>
    <property type="match status" value="1"/>
</dbReference>
<dbReference type="GO" id="GO:0010001">
    <property type="term" value="P:glial cell differentiation"/>
    <property type="evidence" value="ECO:0007669"/>
    <property type="project" value="TreeGrafter"/>
</dbReference>
<evidence type="ECO:0000256" key="16">
    <source>
        <dbReference type="ARBA" id="ARBA00044100"/>
    </source>
</evidence>
<evidence type="ECO:0000256" key="2">
    <source>
        <dbReference type="ARBA" id="ARBA00006838"/>
    </source>
</evidence>
<dbReference type="InterPro" id="IPR036179">
    <property type="entry name" value="Ig-like_dom_sf"/>
</dbReference>
<dbReference type="InterPro" id="IPR003599">
    <property type="entry name" value="Ig_sub"/>
</dbReference>
<dbReference type="CDD" id="cd00054">
    <property type="entry name" value="EGF_CA"/>
    <property type="match status" value="1"/>
</dbReference>
<feature type="region of interest" description="Disordered" evidence="20">
    <location>
        <begin position="545"/>
        <end position="578"/>
    </location>
</feature>
<feature type="region of interest" description="Disordered" evidence="20">
    <location>
        <begin position="709"/>
        <end position="737"/>
    </location>
</feature>
<dbReference type="InterPro" id="IPR013783">
    <property type="entry name" value="Ig-like_fold"/>
</dbReference>
<feature type="domain" description="Ig-like" evidence="24">
    <location>
        <begin position="27"/>
        <end position="154"/>
    </location>
</feature>
<dbReference type="SMART" id="SM00409">
    <property type="entry name" value="IG"/>
    <property type="match status" value="1"/>
</dbReference>
<keyword evidence="4" id="KW-0272">Extracellular matrix</keyword>
<feature type="region of interest" description="Disordered" evidence="20">
    <location>
        <begin position="961"/>
        <end position="983"/>
    </location>
</feature>
<dbReference type="Proteomes" id="UP000515129">
    <property type="component" value="Chromosome 16"/>
</dbReference>
<dbReference type="SMART" id="SM00032">
    <property type="entry name" value="CCP"/>
    <property type="match status" value="1"/>
</dbReference>
<evidence type="ECO:0000256" key="15">
    <source>
        <dbReference type="ARBA" id="ARBA00023319"/>
    </source>
</evidence>
<dbReference type="GO" id="GO:0007155">
    <property type="term" value="P:cell adhesion"/>
    <property type="evidence" value="ECO:0007669"/>
    <property type="project" value="InterPro"/>
</dbReference>